<proteinExistence type="predicted"/>
<evidence type="ECO:0000313" key="2">
    <source>
        <dbReference type="EMBL" id="SNV51518.1"/>
    </source>
</evidence>
<accession>A0AAJ5C0M2</accession>
<organism evidence="2 3">
    <name type="scientific">Sphingobacterium mizutaii</name>
    <dbReference type="NCBI Taxonomy" id="1010"/>
    <lineage>
        <taxon>Bacteria</taxon>
        <taxon>Pseudomonadati</taxon>
        <taxon>Bacteroidota</taxon>
        <taxon>Sphingobacteriia</taxon>
        <taxon>Sphingobacteriales</taxon>
        <taxon>Sphingobacteriaceae</taxon>
        <taxon>Sphingobacterium</taxon>
    </lineage>
</organism>
<reference evidence="2 3" key="1">
    <citation type="submission" date="2017-06" db="EMBL/GenBank/DDBJ databases">
        <authorList>
            <consortium name="Pathogen Informatics"/>
        </authorList>
    </citation>
    <scope>NUCLEOTIDE SEQUENCE [LARGE SCALE GENOMIC DNA]</scope>
    <source>
        <strain evidence="2 3">NCTC12149</strain>
    </source>
</reference>
<protein>
    <submittedName>
        <fullName evidence="2">Uncharacterized protein</fullName>
    </submittedName>
</protein>
<name>A0AAJ5C0M2_9SPHI</name>
<keyword evidence="1" id="KW-0812">Transmembrane</keyword>
<evidence type="ECO:0000313" key="3">
    <source>
        <dbReference type="Proteomes" id="UP000215355"/>
    </source>
</evidence>
<gene>
    <name evidence="2" type="ORF">SAMEA4412673_02427</name>
</gene>
<sequence>MLVITLWAGYIQIQEIYIPNGQFPLAGLAAIAMFLITIVFVGTFLR</sequence>
<keyword evidence="1" id="KW-1133">Transmembrane helix</keyword>
<dbReference type="Proteomes" id="UP000215355">
    <property type="component" value="Chromosome 1"/>
</dbReference>
<keyword evidence="1" id="KW-0472">Membrane</keyword>
<dbReference type="EMBL" id="LT906468">
    <property type="protein sequence ID" value="SNV51518.1"/>
    <property type="molecule type" value="Genomic_DNA"/>
</dbReference>
<dbReference type="RefSeq" id="WP_236736469.1">
    <property type="nucleotide sequence ID" value="NZ_CP158798.1"/>
</dbReference>
<feature type="transmembrane region" description="Helical" evidence="1">
    <location>
        <begin position="25"/>
        <end position="45"/>
    </location>
</feature>
<evidence type="ECO:0000256" key="1">
    <source>
        <dbReference type="SAM" id="Phobius"/>
    </source>
</evidence>
<dbReference type="AlphaFoldDB" id="A0AAJ5C0M2"/>
<dbReference type="KEGG" id="smiz:4412673_02427"/>